<dbReference type="InterPro" id="IPR015943">
    <property type="entry name" value="WD40/YVTN_repeat-like_dom_sf"/>
</dbReference>
<dbReference type="InterPro" id="IPR036278">
    <property type="entry name" value="Sialidase_sf"/>
</dbReference>
<reference evidence="1 2" key="1">
    <citation type="journal article" date="2013" name="Genome Announc.">
        <title>Draft Genome Sequence of Arthrobacter crystallopoietes Strain BAB-32, Revealing Genes for Bioremediation.</title>
        <authorList>
            <person name="Joshi M.N."/>
            <person name="Pandit A.S."/>
            <person name="Sharma A."/>
            <person name="Pandya R.V."/>
            <person name="Desai S.M."/>
            <person name="Saxena A.K."/>
            <person name="Bagatharia S.B."/>
        </authorList>
    </citation>
    <scope>NUCLEOTIDE SEQUENCE [LARGE SCALE GENOMIC DNA]</scope>
    <source>
        <strain evidence="1 2">BAB-32</strain>
    </source>
</reference>
<evidence type="ECO:0000313" key="2">
    <source>
        <dbReference type="Proteomes" id="UP000010729"/>
    </source>
</evidence>
<organism evidence="1 2">
    <name type="scientific">Arthrobacter crystallopoietes BAB-32</name>
    <dbReference type="NCBI Taxonomy" id="1246476"/>
    <lineage>
        <taxon>Bacteria</taxon>
        <taxon>Bacillati</taxon>
        <taxon>Actinomycetota</taxon>
        <taxon>Actinomycetes</taxon>
        <taxon>Micrococcales</taxon>
        <taxon>Micrococcaceae</taxon>
        <taxon>Crystallibacter</taxon>
    </lineage>
</organism>
<keyword evidence="2" id="KW-1185">Reference proteome</keyword>
<accession>N1UWP1</accession>
<proteinExistence type="predicted"/>
<dbReference type="Proteomes" id="UP000010729">
    <property type="component" value="Unassembled WGS sequence"/>
</dbReference>
<evidence type="ECO:0000313" key="1">
    <source>
        <dbReference type="EMBL" id="EMY32184.1"/>
    </source>
</evidence>
<dbReference type="EMBL" id="ANPE02000329">
    <property type="protein sequence ID" value="EMY32184.1"/>
    <property type="molecule type" value="Genomic_DNA"/>
</dbReference>
<comment type="caution">
    <text evidence="1">The sequence shown here is derived from an EMBL/GenBank/DDBJ whole genome shotgun (WGS) entry which is preliminary data.</text>
</comment>
<name>N1UWP1_9MICC</name>
<gene>
    <name evidence="1" type="ORF">D477_021468</name>
</gene>
<sequence length="558" mass="60028">MRRAPQDFQARDRAVTVRDYEVLAARHGGVGRVRAFTRREIWSFANPGEVEVVLVPHVPEPDRQDGRITAGQLQSYARGQVVDEVAAHLAGRATIGAVPVVRFARSKQVLVRARVHVRPDEDAAGVQQRILQRLHSSINPLPEGGTGYGSGFGNPLRVSNLYRVMEEAEPGVEYVDGVRLEVEEVPDLDAVSLVRAAGRPGSWFVASGSTLFRTLNWGRGWEACAGFDGESIRIVVPYPEPGPGRAAAAFPGKVAAATSTDEGSRIYVSDDLGESWRRAAELGFPVADLSWVSRAGRPVLLMAGARGLYELPDHPDAVPVQNVVDSSDPDRGFYTVDAFTDVRGQTGVVLAAEAGAGIWLSPQDGAPETFHRIRPSGDDVRCMAVQYDGPATWLWLGRAVPEGSGAGCARVKLVELDRTRFDDSFAASWEDLADGWTGGSCSGLHILGGRAYAATYSSGVIALDLAAPGGWDRRDVNCGLPLRDRTRFEPVQSVSGAYGDDGVPLLLAAGTRGVFGSSDAAEHWHSRSERVVDDVVTLPDTWLFCSGEHRIDVVQSDG</sequence>
<protein>
    <submittedName>
        <fullName evidence="1">Uncharacterized protein</fullName>
    </submittedName>
</protein>
<dbReference type="RefSeq" id="WP_005275475.1">
    <property type="nucleotide sequence ID" value="NZ_ANPE02000329.1"/>
</dbReference>
<dbReference type="SUPFAM" id="SSF50939">
    <property type="entry name" value="Sialidases"/>
    <property type="match status" value="1"/>
</dbReference>
<dbReference type="AlphaFoldDB" id="N1UWP1"/>
<dbReference type="Gene3D" id="2.130.10.10">
    <property type="entry name" value="YVTN repeat-like/Quinoprotein amine dehydrogenase"/>
    <property type="match status" value="1"/>
</dbReference>